<keyword evidence="6" id="KW-0687">Ribonucleoprotein</keyword>
<keyword evidence="5" id="KW-0496">Mitochondrion</keyword>
<sequence>MPDLTDFKLKPYVSYKAPDVVQTEFTAEDLFSVVYASKIIKDFKEGKLDENGHSLEPSEEEKMTAEEARNKAKQTGSDIF</sequence>
<comment type="subcellular location">
    <subcellularLocation>
        <location evidence="1">Mitochondrion</location>
    </subcellularLocation>
</comment>
<comment type="similarity">
    <text evidence="2">Belongs to the mitochondrion-specific ribosomal protein mL41 family.</text>
</comment>
<dbReference type="PANTHER" id="PTHR21338:SF0">
    <property type="entry name" value="LARGE RIBOSOMAL SUBUNIT PROTEIN ML41"/>
    <property type="match status" value="1"/>
</dbReference>
<evidence type="ECO:0008006" key="10">
    <source>
        <dbReference type="Google" id="ProtNLM"/>
    </source>
</evidence>
<dbReference type="OrthoDB" id="408933at2759"/>
<name>A0A9N9SH43_PHACE</name>
<dbReference type="GO" id="GO:0005762">
    <property type="term" value="C:mitochondrial large ribosomal subunit"/>
    <property type="evidence" value="ECO:0007669"/>
    <property type="project" value="InterPro"/>
</dbReference>
<dbReference type="Pfam" id="PF09809">
    <property type="entry name" value="MRP-L27"/>
    <property type="match status" value="1"/>
</dbReference>
<evidence type="ECO:0000313" key="9">
    <source>
        <dbReference type="Proteomes" id="UP001153737"/>
    </source>
</evidence>
<accession>A0A9N9SH43</accession>
<keyword evidence="4" id="KW-0689">Ribosomal protein</keyword>
<evidence type="ECO:0000256" key="3">
    <source>
        <dbReference type="ARBA" id="ARBA00022946"/>
    </source>
</evidence>
<evidence type="ECO:0000256" key="1">
    <source>
        <dbReference type="ARBA" id="ARBA00004173"/>
    </source>
</evidence>
<dbReference type="AlphaFoldDB" id="A0A9N9SH43"/>
<feature type="compositionally biased region" description="Basic and acidic residues" evidence="7">
    <location>
        <begin position="60"/>
        <end position="70"/>
    </location>
</feature>
<keyword evidence="9" id="KW-1185">Reference proteome</keyword>
<dbReference type="Proteomes" id="UP001153737">
    <property type="component" value="Chromosome 3"/>
</dbReference>
<proteinExistence type="inferred from homology"/>
<protein>
    <recommendedName>
        <fullName evidence="10">39S ribosomal protein L41, mitochondrial</fullName>
    </recommendedName>
</protein>
<dbReference type="InterPro" id="IPR019189">
    <property type="entry name" value="Ribosomal_mL41"/>
</dbReference>
<reference evidence="8" key="1">
    <citation type="submission" date="2022-01" db="EMBL/GenBank/DDBJ databases">
        <authorList>
            <person name="King R."/>
        </authorList>
    </citation>
    <scope>NUCLEOTIDE SEQUENCE</scope>
</reference>
<dbReference type="PANTHER" id="PTHR21338">
    <property type="entry name" value="MITOCHONDRIAL RIBOSOMAL PROTEIN L41"/>
    <property type="match status" value="1"/>
</dbReference>
<evidence type="ECO:0000256" key="4">
    <source>
        <dbReference type="ARBA" id="ARBA00022980"/>
    </source>
</evidence>
<evidence type="ECO:0000313" key="8">
    <source>
        <dbReference type="EMBL" id="CAG9819553.1"/>
    </source>
</evidence>
<evidence type="ECO:0000256" key="7">
    <source>
        <dbReference type="SAM" id="MobiDB-lite"/>
    </source>
</evidence>
<keyword evidence="3" id="KW-0809">Transit peptide</keyword>
<dbReference type="GO" id="GO:0006412">
    <property type="term" value="P:translation"/>
    <property type="evidence" value="ECO:0007669"/>
    <property type="project" value="TreeGrafter"/>
</dbReference>
<organism evidence="8 9">
    <name type="scientific">Phaedon cochleariae</name>
    <name type="common">Mustard beetle</name>
    <dbReference type="NCBI Taxonomy" id="80249"/>
    <lineage>
        <taxon>Eukaryota</taxon>
        <taxon>Metazoa</taxon>
        <taxon>Ecdysozoa</taxon>
        <taxon>Arthropoda</taxon>
        <taxon>Hexapoda</taxon>
        <taxon>Insecta</taxon>
        <taxon>Pterygota</taxon>
        <taxon>Neoptera</taxon>
        <taxon>Endopterygota</taxon>
        <taxon>Coleoptera</taxon>
        <taxon>Polyphaga</taxon>
        <taxon>Cucujiformia</taxon>
        <taxon>Chrysomeloidea</taxon>
        <taxon>Chrysomelidae</taxon>
        <taxon>Chrysomelinae</taxon>
        <taxon>Chrysomelini</taxon>
        <taxon>Phaedon</taxon>
    </lineage>
</organism>
<reference evidence="8" key="2">
    <citation type="submission" date="2022-10" db="EMBL/GenBank/DDBJ databases">
        <authorList>
            <consortium name="ENA_rothamsted_submissions"/>
            <consortium name="culmorum"/>
            <person name="King R."/>
        </authorList>
    </citation>
    <scope>NUCLEOTIDE SEQUENCE</scope>
</reference>
<dbReference type="EMBL" id="OU896709">
    <property type="protein sequence ID" value="CAG9819553.1"/>
    <property type="molecule type" value="Genomic_DNA"/>
</dbReference>
<dbReference type="GO" id="GO:0003735">
    <property type="term" value="F:structural constituent of ribosome"/>
    <property type="evidence" value="ECO:0007669"/>
    <property type="project" value="InterPro"/>
</dbReference>
<evidence type="ECO:0000256" key="5">
    <source>
        <dbReference type="ARBA" id="ARBA00023128"/>
    </source>
</evidence>
<feature type="region of interest" description="Disordered" evidence="7">
    <location>
        <begin position="48"/>
        <end position="80"/>
    </location>
</feature>
<evidence type="ECO:0000256" key="6">
    <source>
        <dbReference type="ARBA" id="ARBA00023274"/>
    </source>
</evidence>
<gene>
    <name evidence="8" type="ORF">PHAECO_LOCUS7657</name>
</gene>
<evidence type="ECO:0000256" key="2">
    <source>
        <dbReference type="ARBA" id="ARBA00010152"/>
    </source>
</evidence>